<proteinExistence type="inferred from homology"/>
<reference evidence="7 8" key="1">
    <citation type="submission" date="2016-10" db="EMBL/GenBank/DDBJ databases">
        <authorList>
            <person name="de Groot N.N."/>
        </authorList>
    </citation>
    <scope>NUCLEOTIDE SEQUENCE [LARGE SCALE GENOMIC DNA]</scope>
    <source>
        <strain evidence="7 8">CGMCC 1.10449</strain>
    </source>
</reference>
<dbReference type="InterPro" id="IPR050438">
    <property type="entry name" value="LMW_PTPase"/>
</dbReference>
<evidence type="ECO:0000259" key="6">
    <source>
        <dbReference type="SMART" id="SM00226"/>
    </source>
</evidence>
<dbReference type="InterPro" id="IPR017867">
    <property type="entry name" value="Tyr_phospatase_low_mol_wt"/>
</dbReference>
<dbReference type="PANTHER" id="PTHR11717:SF31">
    <property type="entry name" value="LOW MOLECULAR WEIGHT PROTEIN-TYROSINE-PHOSPHATASE ETP-RELATED"/>
    <property type="match status" value="1"/>
</dbReference>
<sequence>MKILFVCTGNTCRSPMAEALIKHKMPDIQVQSAGIFAGKNQRPNNHAIQALLDRGITLDTKSQPVTDKLLHSSDLVITMTTQHKQSLILQHPNFQDKYFTLKEYVSEADKKVWNELKKAYAEFEEKRSQFIHENQHELKNHQLEEELTKHLQDDIEHIQKLEANLINYDISDPFGGDLKTYQDTLRELEKYIDLLHKKINNSNT</sequence>
<dbReference type="Proteomes" id="UP000199444">
    <property type="component" value="Unassembled WGS sequence"/>
</dbReference>
<evidence type="ECO:0000256" key="5">
    <source>
        <dbReference type="SAM" id="Coils"/>
    </source>
</evidence>
<dbReference type="STRING" id="553311.SAMN05216231_0580"/>
<keyword evidence="5" id="KW-0175">Coiled coil</keyword>
<protein>
    <submittedName>
        <fullName evidence="7">Protein-tyrosine phosphatase</fullName>
    </submittedName>
</protein>
<organism evidence="7 8">
    <name type="scientific">Virgibacillus salinus</name>
    <dbReference type="NCBI Taxonomy" id="553311"/>
    <lineage>
        <taxon>Bacteria</taxon>
        <taxon>Bacillati</taxon>
        <taxon>Bacillota</taxon>
        <taxon>Bacilli</taxon>
        <taxon>Bacillales</taxon>
        <taxon>Bacillaceae</taxon>
        <taxon>Virgibacillus</taxon>
    </lineage>
</organism>
<dbReference type="InterPro" id="IPR023485">
    <property type="entry name" value="Ptyr_pPase"/>
</dbReference>
<comment type="similarity">
    <text evidence="1">Belongs to the low molecular weight phosphotyrosine protein phosphatase family.</text>
</comment>
<gene>
    <name evidence="7" type="ORF">SAMN05216231_0580</name>
</gene>
<feature type="coiled-coil region" evidence="5">
    <location>
        <begin position="133"/>
        <end position="198"/>
    </location>
</feature>
<dbReference type="PANTHER" id="PTHR11717">
    <property type="entry name" value="LOW MOLECULAR WEIGHT PROTEIN TYROSINE PHOSPHATASE"/>
    <property type="match status" value="1"/>
</dbReference>
<feature type="active site" description="Nucleophile" evidence="4">
    <location>
        <position position="7"/>
    </location>
</feature>
<dbReference type="EMBL" id="FNKD01000001">
    <property type="protein sequence ID" value="SDQ13010.1"/>
    <property type="molecule type" value="Genomic_DNA"/>
</dbReference>
<keyword evidence="8" id="KW-1185">Reference proteome</keyword>
<evidence type="ECO:0000256" key="1">
    <source>
        <dbReference type="ARBA" id="ARBA00011063"/>
    </source>
</evidence>
<dbReference type="PRINTS" id="PR00719">
    <property type="entry name" value="LMWPTPASE"/>
</dbReference>
<keyword evidence="3" id="KW-0904">Protein phosphatase</keyword>
<accession>A0A1H0YD72</accession>
<dbReference type="AlphaFoldDB" id="A0A1H0YD72"/>
<dbReference type="SUPFAM" id="SSF52788">
    <property type="entry name" value="Phosphotyrosine protein phosphatases I"/>
    <property type="match status" value="1"/>
</dbReference>
<feature type="active site" description="Nucleophile" evidence="4">
    <location>
        <position position="13"/>
    </location>
</feature>
<name>A0A1H0YD72_9BACI</name>
<dbReference type="InterPro" id="IPR036196">
    <property type="entry name" value="Ptyr_pPase_sf"/>
</dbReference>
<dbReference type="Gene3D" id="3.40.50.2300">
    <property type="match status" value="1"/>
</dbReference>
<keyword evidence="2" id="KW-0378">Hydrolase</keyword>
<evidence type="ECO:0000313" key="8">
    <source>
        <dbReference type="Proteomes" id="UP000199444"/>
    </source>
</evidence>
<dbReference type="RefSeq" id="WP_092491446.1">
    <property type="nucleotide sequence ID" value="NZ_FNKD01000001.1"/>
</dbReference>
<feature type="domain" description="Phosphotyrosine protein phosphatase I" evidence="6">
    <location>
        <begin position="1"/>
        <end position="198"/>
    </location>
</feature>
<dbReference type="GO" id="GO:0004725">
    <property type="term" value="F:protein tyrosine phosphatase activity"/>
    <property type="evidence" value="ECO:0007669"/>
    <property type="project" value="InterPro"/>
</dbReference>
<dbReference type="CDD" id="cd16344">
    <property type="entry name" value="LMWPAP"/>
    <property type="match status" value="1"/>
</dbReference>
<evidence type="ECO:0000256" key="4">
    <source>
        <dbReference type="PIRSR" id="PIRSR617867-1"/>
    </source>
</evidence>
<dbReference type="Pfam" id="PF01451">
    <property type="entry name" value="LMWPc"/>
    <property type="match status" value="1"/>
</dbReference>
<evidence type="ECO:0000256" key="2">
    <source>
        <dbReference type="ARBA" id="ARBA00022801"/>
    </source>
</evidence>
<evidence type="ECO:0000256" key="3">
    <source>
        <dbReference type="ARBA" id="ARBA00022912"/>
    </source>
</evidence>
<evidence type="ECO:0000313" key="7">
    <source>
        <dbReference type="EMBL" id="SDQ13010.1"/>
    </source>
</evidence>
<dbReference type="SMART" id="SM00226">
    <property type="entry name" value="LMWPc"/>
    <property type="match status" value="1"/>
</dbReference>